<name>A0A6C0KTB0_9ZZZZ</name>
<proteinExistence type="predicted"/>
<evidence type="ECO:0000256" key="1">
    <source>
        <dbReference type="SAM" id="Coils"/>
    </source>
</evidence>
<protein>
    <submittedName>
        <fullName evidence="2">Uncharacterized protein</fullName>
    </submittedName>
</protein>
<dbReference type="SUPFAM" id="SSF52540">
    <property type="entry name" value="P-loop containing nucleoside triphosphate hydrolases"/>
    <property type="match status" value="1"/>
</dbReference>
<dbReference type="InterPro" id="IPR027417">
    <property type="entry name" value="P-loop_NTPase"/>
</dbReference>
<dbReference type="AlphaFoldDB" id="A0A6C0KTB0"/>
<accession>A0A6C0KTB0</accession>
<keyword evidence="1" id="KW-0175">Coiled coil</keyword>
<dbReference type="Gene3D" id="3.40.50.300">
    <property type="entry name" value="P-loop containing nucleotide triphosphate hydrolases"/>
    <property type="match status" value="1"/>
</dbReference>
<dbReference type="EMBL" id="MN740961">
    <property type="protein sequence ID" value="QHU19970.1"/>
    <property type="molecule type" value="Genomic_DNA"/>
</dbReference>
<evidence type="ECO:0000313" key="2">
    <source>
        <dbReference type="EMBL" id="QHU19970.1"/>
    </source>
</evidence>
<feature type="coiled-coil region" evidence="1">
    <location>
        <begin position="540"/>
        <end position="574"/>
    </location>
</feature>
<sequence length="740" mass="84898">MKPTEAELNVCKSLADPKNEDEIYEYYGNEFYPYAKHCVSFFSKNEKLPKPNFDKLKKKDKIIKENTIRLIGSTLSKINFDMKNLLIPSIFSSKILELRAICFMYIAQFYLQNYAGDNIIGPFSIIVSIQRFFEKVKNTAFAKEAFEDLDGFCKKLIDVYGYTGKTLYEKTPELISRSVYDDYVPSTGYKPYEHQIEAMKLLENEDSVKNGFVCIYSTSTNSGKTFTSVGLASRIQHLQSVKFLFVCEIKLVRDKVQSLLTHSNVKSYLVCSADEAYELLKQEGALAKYVLFIDEIGLNAHFKSETLVSHMKLFSVAPKWVYLSGANLNPTKLDFFHMVHSGRFESSKYVVISTNKIFSSVSAFTFDGEEVLPHMYCKTKNDLKTEMDSIVINQFKGRMYTPTTNGHLLDKAFKFITWSLTDDETNITNAENKEIASWQKKFPDIQQIFSNVSQIYPDNIRKIAMDILSGVIQFDDDYMVEVISKSSAKGRKIDLLKLEYQLFPNINIVAHPDPIMFAKTMFHTLLQNVGSKIGSCQKMLSKYFFELELWKEKIDALEQKIKNEKERAMVMDELKSSPPSISFPAEFQINTKDFCSKRGIVLQKYRHQLDLESIDIKAIKDEDLLLLLFMGVGVYYSKGPKSYTDIVLKFVAAGKLEFLVTDVCYGFDYPFGTLFITKEFSDEKSTSDIFQLMSRIGRGRLSYVGQVYMDKSCSEKILGKDDTTNLEMQNMFEVLLQNGN</sequence>
<organism evidence="2">
    <name type="scientific">viral metagenome</name>
    <dbReference type="NCBI Taxonomy" id="1070528"/>
    <lineage>
        <taxon>unclassified sequences</taxon>
        <taxon>metagenomes</taxon>
        <taxon>organismal metagenomes</taxon>
    </lineage>
</organism>
<reference evidence="2" key="1">
    <citation type="journal article" date="2020" name="Nature">
        <title>Giant virus diversity and host interactions through global metagenomics.</title>
        <authorList>
            <person name="Schulz F."/>
            <person name="Roux S."/>
            <person name="Paez-Espino D."/>
            <person name="Jungbluth S."/>
            <person name="Walsh D.A."/>
            <person name="Denef V.J."/>
            <person name="McMahon K.D."/>
            <person name="Konstantinidis K.T."/>
            <person name="Eloe-Fadrosh E.A."/>
            <person name="Kyrpides N.C."/>
            <person name="Woyke T."/>
        </authorList>
    </citation>
    <scope>NUCLEOTIDE SEQUENCE</scope>
    <source>
        <strain evidence="2">GVMAG-S-3300013014-136</strain>
    </source>
</reference>